<proteinExistence type="predicted"/>
<dbReference type="Proteomes" id="UP000748752">
    <property type="component" value="Unassembled WGS sequence"/>
</dbReference>
<name>A0ABS1CKE5_9GAMM</name>
<feature type="region of interest" description="Disordered" evidence="1">
    <location>
        <begin position="63"/>
        <end position="85"/>
    </location>
</feature>
<evidence type="ECO:0000256" key="1">
    <source>
        <dbReference type="SAM" id="MobiDB-lite"/>
    </source>
</evidence>
<evidence type="ECO:0008006" key="4">
    <source>
        <dbReference type="Google" id="ProtNLM"/>
    </source>
</evidence>
<gene>
    <name evidence="2" type="ORF">CKO31_16495</name>
</gene>
<organism evidence="2 3">
    <name type="scientific">Thiohalocapsa halophila</name>
    <dbReference type="NCBI Taxonomy" id="69359"/>
    <lineage>
        <taxon>Bacteria</taxon>
        <taxon>Pseudomonadati</taxon>
        <taxon>Pseudomonadota</taxon>
        <taxon>Gammaproteobacteria</taxon>
        <taxon>Chromatiales</taxon>
        <taxon>Chromatiaceae</taxon>
        <taxon>Thiohalocapsa</taxon>
    </lineage>
</organism>
<evidence type="ECO:0000313" key="3">
    <source>
        <dbReference type="Proteomes" id="UP000748752"/>
    </source>
</evidence>
<evidence type="ECO:0000313" key="2">
    <source>
        <dbReference type="EMBL" id="MBK1632307.1"/>
    </source>
</evidence>
<accession>A0ABS1CKE5</accession>
<dbReference type="RefSeq" id="WP_200239763.1">
    <property type="nucleotide sequence ID" value="NZ_NRRV01000044.1"/>
</dbReference>
<feature type="compositionally biased region" description="Basic and acidic residues" evidence="1">
    <location>
        <begin position="76"/>
        <end position="85"/>
    </location>
</feature>
<reference evidence="2 3" key="1">
    <citation type="journal article" date="2020" name="Microorganisms">
        <title>Osmotic Adaptation and Compatible Solute Biosynthesis of Phototrophic Bacteria as Revealed from Genome Analyses.</title>
        <authorList>
            <person name="Imhoff J.F."/>
            <person name="Rahn T."/>
            <person name="Kunzel S."/>
            <person name="Keller A."/>
            <person name="Neulinger S.C."/>
        </authorList>
    </citation>
    <scope>NUCLEOTIDE SEQUENCE [LARGE SCALE GENOMIC DNA]</scope>
    <source>
        <strain evidence="2 3">DSM 6210</strain>
    </source>
</reference>
<protein>
    <recommendedName>
        <fullName evidence="4">AbrB/MazE/SpoVT family DNA-binding domain-containing protein</fullName>
    </recommendedName>
</protein>
<keyword evidence="3" id="KW-1185">Reference proteome</keyword>
<sequence length="85" mass="9691">MLKMVGNSGQLSLGKQYAGRYFEVEQREDGSIVLTPMRVIPECDAWLYTAETRERLRAADDWMDRNPPAETDLDALAEKLDNEAQ</sequence>
<comment type="caution">
    <text evidence="2">The sequence shown here is derived from an EMBL/GenBank/DDBJ whole genome shotgun (WGS) entry which is preliminary data.</text>
</comment>
<dbReference type="EMBL" id="NRRV01000044">
    <property type="protein sequence ID" value="MBK1632307.1"/>
    <property type="molecule type" value="Genomic_DNA"/>
</dbReference>